<name>A0ABN7RZA0_THEXY</name>
<dbReference type="InterPro" id="IPR039532">
    <property type="entry name" value="TetR_C_Firmicutes"/>
</dbReference>
<dbReference type="InterPro" id="IPR001647">
    <property type="entry name" value="HTH_TetR"/>
</dbReference>
<dbReference type="InterPro" id="IPR050624">
    <property type="entry name" value="HTH-type_Tx_Regulator"/>
</dbReference>
<dbReference type="Pfam" id="PF00440">
    <property type="entry name" value="TetR_N"/>
    <property type="match status" value="1"/>
</dbReference>
<proteinExistence type="predicted"/>
<dbReference type="PROSITE" id="PS50977">
    <property type="entry name" value="HTH_TETR_2"/>
    <property type="match status" value="1"/>
</dbReference>
<accession>A0ABN7RZA0</accession>
<comment type="caution">
    <text evidence="4">The sequence shown here is derived from an EMBL/GenBank/DDBJ whole genome shotgun (WGS) entry which is preliminary data.</text>
</comment>
<feature type="DNA-binding region" description="H-T-H motif" evidence="2">
    <location>
        <begin position="36"/>
        <end position="55"/>
    </location>
</feature>
<protein>
    <submittedName>
        <fullName evidence="4">Transcriptional regulator, TetR family</fullName>
    </submittedName>
</protein>
<reference evidence="4 5" key="1">
    <citation type="submission" date="2021-04" db="EMBL/GenBank/DDBJ databases">
        <authorList>
            <person name="Rakotoarivonina H."/>
        </authorList>
    </citation>
    <scope>NUCLEOTIDE SEQUENCE [LARGE SCALE GENOMIC DNA]</scope>
    <source>
        <strain evidence="4 5">XE</strain>
    </source>
</reference>
<dbReference type="PRINTS" id="PR00455">
    <property type="entry name" value="HTHTETR"/>
</dbReference>
<evidence type="ECO:0000313" key="4">
    <source>
        <dbReference type="EMBL" id="CAG5089276.1"/>
    </source>
</evidence>
<dbReference type="PANTHER" id="PTHR43479">
    <property type="entry name" value="ACREF/ENVCD OPERON REPRESSOR-RELATED"/>
    <property type="match status" value="1"/>
</dbReference>
<dbReference type="SUPFAM" id="SSF46689">
    <property type="entry name" value="Homeodomain-like"/>
    <property type="match status" value="1"/>
</dbReference>
<dbReference type="Pfam" id="PF14278">
    <property type="entry name" value="TetR_C_8"/>
    <property type="match status" value="1"/>
</dbReference>
<organism evidence="4 5">
    <name type="scientific">Thermobacillus xylanilyticus</name>
    <dbReference type="NCBI Taxonomy" id="76633"/>
    <lineage>
        <taxon>Bacteria</taxon>
        <taxon>Bacillati</taxon>
        <taxon>Bacillota</taxon>
        <taxon>Bacilli</taxon>
        <taxon>Bacillales</taxon>
        <taxon>Paenibacillaceae</taxon>
        <taxon>Thermobacillus</taxon>
    </lineage>
</organism>
<dbReference type="Gene3D" id="1.10.357.10">
    <property type="entry name" value="Tetracycline Repressor, domain 2"/>
    <property type="match status" value="1"/>
</dbReference>
<keyword evidence="5" id="KW-1185">Reference proteome</keyword>
<feature type="domain" description="HTH tetR-type" evidence="3">
    <location>
        <begin position="13"/>
        <end position="73"/>
    </location>
</feature>
<keyword evidence="1 2" id="KW-0238">DNA-binding</keyword>
<evidence type="ECO:0000313" key="5">
    <source>
        <dbReference type="Proteomes" id="UP000681526"/>
    </source>
</evidence>
<dbReference type="EMBL" id="CAJRAY010000064">
    <property type="protein sequence ID" value="CAG5089276.1"/>
    <property type="molecule type" value="Genomic_DNA"/>
</dbReference>
<dbReference type="Proteomes" id="UP000681526">
    <property type="component" value="Unassembled WGS sequence"/>
</dbReference>
<gene>
    <name evidence="4" type="primary">txxe 1823</name>
    <name evidence="4" type="ORF">TXXE_12840</name>
</gene>
<sequence length="212" mass="24308">MSEVDRNQDRRVKRTRQVIRDAFIALVGQKGFEAVTVQEITEAADIHRSTFYFHFQDKYDLLEQCNREMFQAFGEALAPPDCRPGEECRFNWHEGLVRHFEHIADNADYYKVMLGENGVPGVAKQLQRIIEDVFYRKLVFLNQADRAPMETPAEALSRFVAAAHLGLIAWWLESDLLYRPAHMARWLGELIEHGPLRSDGAIRGGAPGPVRV</sequence>
<dbReference type="PANTHER" id="PTHR43479:SF23">
    <property type="entry name" value="HTH TETR-TYPE DOMAIN-CONTAINING PROTEIN"/>
    <property type="match status" value="1"/>
</dbReference>
<evidence type="ECO:0000259" key="3">
    <source>
        <dbReference type="PROSITE" id="PS50977"/>
    </source>
</evidence>
<evidence type="ECO:0000256" key="2">
    <source>
        <dbReference type="PROSITE-ProRule" id="PRU00335"/>
    </source>
</evidence>
<evidence type="ECO:0000256" key="1">
    <source>
        <dbReference type="ARBA" id="ARBA00023125"/>
    </source>
</evidence>
<dbReference type="InterPro" id="IPR009057">
    <property type="entry name" value="Homeodomain-like_sf"/>
</dbReference>